<feature type="transmembrane region" description="Helical" evidence="1">
    <location>
        <begin position="33"/>
        <end position="54"/>
    </location>
</feature>
<keyword evidence="1" id="KW-1133">Transmembrane helix</keyword>
<evidence type="ECO:0000313" key="3">
    <source>
        <dbReference type="Proteomes" id="UP000823616"/>
    </source>
</evidence>
<feature type="transmembrane region" description="Helical" evidence="1">
    <location>
        <begin position="127"/>
        <end position="146"/>
    </location>
</feature>
<dbReference type="Proteomes" id="UP000823616">
    <property type="component" value="Unassembled WGS sequence"/>
</dbReference>
<dbReference type="AlphaFoldDB" id="A0A9D9EMW7"/>
<feature type="transmembrane region" description="Helical" evidence="1">
    <location>
        <begin position="7"/>
        <end position="27"/>
    </location>
</feature>
<evidence type="ECO:0000313" key="2">
    <source>
        <dbReference type="EMBL" id="MBO8449890.1"/>
    </source>
</evidence>
<keyword evidence="1" id="KW-0472">Membrane</keyword>
<sequence>MQVSRDKWFLFGGILMILLGLVMLISPARFIEVFWILIGIAVILEGFITLFSVLPEIESPEVRKTLKIRGILAVAVGLVSVFLPLFVAGAAWAIMLYILGIEMLISAGLEFLVIRDMKAMDLPVREYVIEAVLLIALALVLFLFPFQIGTLFVRLVGVLIILGGGVGLYRWKTYGA</sequence>
<comment type="caution">
    <text evidence="2">The sequence shown here is derived from an EMBL/GenBank/DDBJ whole genome shotgun (WGS) entry which is preliminary data.</text>
</comment>
<protein>
    <submittedName>
        <fullName evidence="2">DUF308 domain-containing protein</fullName>
    </submittedName>
</protein>
<feature type="transmembrane region" description="Helical" evidence="1">
    <location>
        <begin position="152"/>
        <end position="171"/>
    </location>
</feature>
<feature type="transmembrane region" description="Helical" evidence="1">
    <location>
        <begin position="66"/>
        <end position="88"/>
    </location>
</feature>
<reference evidence="2" key="2">
    <citation type="journal article" date="2021" name="PeerJ">
        <title>Extensive microbial diversity within the chicken gut microbiome revealed by metagenomics and culture.</title>
        <authorList>
            <person name="Gilroy R."/>
            <person name="Ravi A."/>
            <person name="Getino M."/>
            <person name="Pursley I."/>
            <person name="Horton D.L."/>
            <person name="Alikhan N.F."/>
            <person name="Baker D."/>
            <person name="Gharbi K."/>
            <person name="Hall N."/>
            <person name="Watson M."/>
            <person name="Adriaenssens E.M."/>
            <person name="Foster-Nyarko E."/>
            <person name="Jarju S."/>
            <person name="Secka A."/>
            <person name="Antonio M."/>
            <person name="Oren A."/>
            <person name="Chaudhuri R.R."/>
            <person name="La Ragione R."/>
            <person name="Hildebrand F."/>
            <person name="Pallen M.J."/>
        </authorList>
    </citation>
    <scope>NUCLEOTIDE SEQUENCE</scope>
    <source>
        <strain evidence="2">B3-4054</strain>
    </source>
</reference>
<name>A0A9D9EMW7_9SPIR</name>
<keyword evidence="1" id="KW-0812">Transmembrane</keyword>
<dbReference type="InterPro" id="IPR005325">
    <property type="entry name" value="DUF308_memb"/>
</dbReference>
<accession>A0A9D9EMW7</accession>
<proteinExistence type="predicted"/>
<dbReference type="Pfam" id="PF03729">
    <property type="entry name" value="DUF308"/>
    <property type="match status" value="2"/>
</dbReference>
<feature type="transmembrane region" description="Helical" evidence="1">
    <location>
        <begin position="94"/>
        <end position="115"/>
    </location>
</feature>
<dbReference type="EMBL" id="JADIMS010000038">
    <property type="protein sequence ID" value="MBO8449890.1"/>
    <property type="molecule type" value="Genomic_DNA"/>
</dbReference>
<organism evidence="2 3">
    <name type="scientific">Candidatus Avitreponema avistercoris</name>
    <dbReference type="NCBI Taxonomy" id="2840705"/>
    <lineage>
        <taxon>Bacteria</taxon>
        <taxon>Pseudomonadati</taxon>
        <taxon>Spirochaetota</taxon>
        <taxon>Spirochaetia</taxon>
        <taxon>Spirochaetales</taxon>
        <taxon>Candidatus Avitreponema</taxon>
    </lineage>
</organism>
<evidence type="ECO:0000256" key="1">
    <source>
        <dbReference type="SAM" id="Phobius"/>
    </source>
</evidence>
<reference evidence="2" key="1">
    <citation type="submission" date="2020-10" db="EMBL/GenBank/DDBJ databases">
        <authorList>
            <person name="Gilroy R."/>
        </authorList>
    </citation>
    <scope>NUCLEOTIDE SEQUENCE</scope>
    <source>
        <strain evidence="2">B3-4054</strain>
    </source>
</reference>
<gene>
    <name evidence="2" type="ORF">IAA96_02165</name>
</gene>